<comment type="caution">
    <text evidence="1">The sequence shown here is derived from an EMBL/GenBank/DDBJ whole genome shotgun (WGS) entry which is preliminary data.</text>
</comment>
<protein>
    <recommendedName>
        <fullName evidence="3">Chorein N-terminal domain-containing protein</fullName>
    </recommendedName>
</protein>
<dbReference type="PANTHER" id="PTHR22774:SF11">
    <property type="entry name" value="CHOREIN N-TERMINAL DOMAIN-CONTAINING PROTEIN"/>
    <property type="match status" value="1"/>
</dbReference>
<keyword evidence="2" id="KW-1185">Reference proteome</keyword>
<accession>A0A9P1NB10</accession>
<dbReference type="OrthoDB" id="43807at2759"/>
<evidence type="ECO:0000313" key="1">
    <source>
        <dbReference type="EMBL" id="CAI5454842.1"/>
    </source>
</evidence>
<dbReference type="EMBL" id="CANHGI010000006">
    <property type="protein sequence ID" value="CAI5454842.1"/>
    <property type="molecule type" value="Genomic_DNA"/>
</dbReference>
<dbReference type="PANTHER" id="PTHR22774">
    <property type="entry name" value="CHOREIN N-TERMINAL DOMAIN-CONTAINING PROTEIN"/>
    <property type="match status" value="1"/>
</dbReference>
<organism evidence="1 2">
    <name type="scientific">Caenorhabditis angaria</name>
    <dbReference type="NCBI Taxonomy" id="860376"/>
    <lineage>
        <taxon>Eukaryota</taxon>
        <taxon>Metazoa</taxon>
        <taxon>Ecdysozoa</taxon>
        <taxon>Nematoda</taxon>
        <taxon>Chromadorea</taxon>
        <taxon>Rhabditida</taxon>
        <taxon>Rhabditina</taxon>
        <taxon>Rhabditomorpha</taxon>
        <taxon>Rhabditoidea</taxon>
        <taxon>Rhabditidae</taxon>
        <taxon>Peloderinae</taxon>
        <taxon>Caenorhabditis</taxon>
    </lineage>
</organism>
<dbReference type="AlphaFoldDB" id="A0A9P1NB10"/>
<name>A0A9P1NB10_9PELO</name>
<evidence type="ECO:0000313" key="2">
    <source>
        <dbReference type="Proteomes" id="UP001152747"/>
    </source>
</evidence>
<proteinExistence type="predicted"/>
<dbReference type="Proteomes" id="UP001152747">
    <property type="component" value="Unassembled WGS sequence"/>
</dbReference>
<reference evidence="1" key="1">
    <citation type="submission" date="2022-11" db="EMBL/GenBank/DDBJ databases">
        <authorList>
            <person name="Kikuchi T."/>
        </authorList>
    </citation>
    <scope>NUCLEOTIDE SEQUENCE</scope>
    <source>
        <strain evidence="1">PS1010</strain>
    </source>
</reference>
<dbReference type="Pfam" id="PF24917">
    <property type="entry name" value="BLTP3A_B"/>
    <property type="match status" value="2"/>
</dbReference>
<sequence>MAGLIKNQLVKHLSKFTRNLKPEQISLDVLRGNSKLQFIEINEEVLTDILELPTWLRIKRAYCTGVTVNVPWTRLKSSPIQIFIDEINVDVELSSGPPAKRGENPFGNLGDSNSYGFIEKNLEINFDSDAFGGSFMLQRLSVESRSPGWAPVQDLKHARINCSVTNRTLMYKQLSWHLLRIEASAKSSKDEKRSKINAPLRLITSGGKIRIALKKSSVDGKVIHARIQTILEDILWVATLPQLRSAISFASYIMSLVQESQKEMIIVPTPSGFSNRSQVNNTPGVDASNSTFKAFHFDQTSYHLHVKKIDLHLCDDANASSCYPPNWNIESGAMQVTLFQVLIDAYPKALASSDRSTWMRYSTPNAFTNWMHSRLSEQYNEIMKETKDSTLRTRLERCWPQMMGFHVIVRMFDLTIQCVSDMNTKKDALKNLFVSERHLRSLPSDQHIVHFEFANYFHPMTDTLPVPKPAAYLQLGPFSLTFDERTLRWCLYVAHNLQSAIEDGKLKVPVDANVQAPDLRFDLLMPKIIIPLPNPVSDARLPHRLVASMSLLSVSSCSFEFNQKAHFRNLPHLCNNVKVQHGNEKFIQHLNNLNNATVPPSSEILFLRTSPVWIDTDHGNNTKGLPLIYDIPLVGGAILNADFISAFIEPSEEVTVMIDHFQFLQLTRLSAKLSSFFDLLAADQKHFTGGKPPSAPTVSFLAVLDKIRAHILLTMGPMPSPYDACPAVTDINNSFMDRLSVEP</sequence>
<evidence type="ECO:0008006" key="3">
    <source>
        <dbReference type="Google" id="ProtNLM"/>
    </source>
</evidence>
<gene>
    <name evidence="1" type="ORF">CAMP_LOCUS17479</name>
</gene>
<dbReference type="InterPro" id="IPR026728">
    <property type="entry name" value="BLTP3A/B"/>
</dbReference>